<feature type="region of interest" description="Disordered" evidence="1">
    <location>
        <begin position="148"/>
        <end position="174"/>
    </location>
</feature>
<dbReference type="Proteomes" id="UP001642260">
    <property type="component" value="Unassembled WGS sequence"/>
</dbReference>
<evidence type="ECO:0000313" key="3">
    <source>
        <dbReference type="Proteomes" id="UP001642260"/>
    </source>
</evidence>
<reference evidence="2 3" key="1">
    <citation type="submission" date="2022-03" db="EMBL/GenBank/DDBJ databases">
        <authorList>
            <person name="Macdonald S."/>
            <person name="Ahmed S."/>
            <person name="Newling K."/>
        </authorList>
    </citation>
    <scope>NUCLEOTIDE SEQUENCE [LARGE SCALE GENOMIC DNA]</scope>
</reference>
<comment type="caution">
    <text evidence="2">The sequence shown here is derived from an EMBL/GenBank/DDBJ whole genome shotgun (WGS) entry which is preliminary data.</text>
</comment>
<name>A0ABC8JRE6_ERUVS</name>
<dbReference type="EMBL" id="CAKOAT010137265">
    <property type="protein sequence ID" value="CAH8337585.1"/>
    <property type="molecule type" value="Genomic_DNA"/>
</dbReference>
<keyword evidence="3" id="KW-1185">Reference proteome</keyword>
<protein>
    <submittedName>
        <fullName evidence="2">Uncharacterized protein</fullName>
    </submittedName>
</protein>
<gene>
    <name evidence="2" type="ORF">ERUC_LOCUS14602</name>
</gene>
<evidence type="ECO:0000313" key="2">
    <source>
        <dbReference type="EMBL" id="CAH8337585.1"/>
    </source>
</evidence>
<evidence type="ECO:0000256" key="1">
    <source>
        <dbReference type="SAM" id="MobiDB-lite"/>
    </source>
</evidence>
<dbReference type="AlphaFoldDB" id="A0ABC8JRE6"/>
<feature type="compositionally biased region" description="Acidic residues" evidence="1">
    <location>
        <begin position="155"/>
        <end position="164"/>
    </location>
</feature>
<proteinExistence type="predicted"/>
<sequence length="174" mass="18718">MVNFGRCSSSVNSACSVSGGEEVSGAAVKSCGFPMLLVDVNNFMLTVTDRPLLIRLIRLNDATKFDENHTGFTPACRFGFHNQIELIGLHATSRFCDTAECVFVCFDGVMSKLHNLKASKAGQMLAVDGVNPEDIQLPPFIADMESKTSTFQGGSDDDGDDGIDDNPVSTKLML</sequence>
<organism evidence="2 3">
    <name type="scientific">Eruca vesicaria subsp. sativa</name>
    <name type="common">Garden rocket</name>
    <name type="synonym">Eruca sativa</name>
    <dbReference type="NCBI Taxonomy" id="29727"/>
    <lineage>
        <taxon>Eukaryota</taxon>
        <taxon>Viridiplantae</taxon>
        <taxon>Streptophyta</taxon>
        <taxon>Embryophyta</taxon>
        <taxon>Tracheophyta</taxon>
        <taxon>Spermatophyta</taxon>
        <taxon>Magnoliopsida</taxon>
        <taxon>eudicotyledons</taxon>
        <taxon>Gunneridae</taxon>
        <taxon>Pentapetalae</taxon>
        <taxon>rosids</taxon>
        <taxon>malvids</taxon>
        <taxon>Brassicales</taxon>
        <taxon>Brassicaceae</taxon>
        <taxon>Brassiceae</taxon>
        <taxon>Eruca</taxon>
    </lineage>
</organism>
<accession>A0ABC8JRE6</accession>